<keyword evidence="8" id="KW-0157">Chromophore</keyword>
<reference evidence="12" key="1">
    <citation type="submission" date="2015-03" db="EMBL/GenBank/DDBJ databases">
        <title>A transcriptome of Araucaria cunninghamii, an australian fine timber species.</title>
        <authorList>
            <person name="Jing Yi C.J.Y."/>
            <person name="Yin San L.Y.S."/>
            <person name="Abdul Karim S.S."/>
            <person name="Wan Azmi N.N."/>
            <person name="Hercus R.R."/>
            <person name="Croft L.L."/>
        </authorList>
    </citation>
    <scope>NUCLEOTIDE SEQUENCE</scope>
    <source>
        <strain evidence="12">MI0301</strain>
        <tissue evidence="12">Leaf</tissue>
    </source>
</reference>
<dbReference type="PANTHER" id="PTHR28286">
    <property type="match status" value="1"/>
</dbReference>
<evidence type="ECO:0000256" key="6">
    <source>
        <dbReference type="ARBA" id="ARBA00022925"/>
    </source>
</evidence>
<evidence type="ECO:0000256" key="1">
    <source>
        <dbReference type="ARBA" id="ARBA00004141"/>
    </source>
</evidence>
<dbReference type="InterPro" id="IPR018229">
    <property type="entry name" value="Rhodopsin_retinal_BS"/>
</dbReference>
<evidence type="ECO:0000256" key="10">
    <source>
        <dbReference type="ARBA" id="ARBA00023170"/>
    </source>
</evidence>
<dbReference type="CDD" id="cd15239">
    <property type="entry name" value="7tm_YRO2_fungal-like"/>
    <property type="match status" value="1"/>
</dbReference>
<dbReference type="InterPro" id="IPR001425">
    <property type="entry name" value="Arc/bac/fun_rhodopsins"/>
</dbReference>
<dbReference type="Gene3D" id="1.20.1070.10">
    <property type="entry name" value="Rhodopsin 7-helix transmembrane proteins"/>
    <property type="match status" value="1"/>
</dbReference>
<evidence type="ECO:0000256" key="7">
    <source>
        <dbReference type="ARBA" id="ARBA00022989"/>
    </source>
</evidence>
<dbReference type="GO" id="GO:0007602">
    <property type="term" value="P:phototransduction"/>
    <property type="evidence" value="ECO:0007669"/>
    <property type="project" value="UniProtKB-KW"/>
</dbReference>
<dbReference type="AlphaFoldDB" id="A0A0D6R250"/>
<dbReference type="GO" id="GO:0005216">
    <property type="term" value="F:monoatomic ion channel activity"/>
    <property type="evidence" value="ECO:0007669"/>
    <property type="project" value="InterPro"/>
</dbReference>
<dbReference type="PROSITE" id="PS00950">
    <property type="entry name" value="BACTERIAL_OPSIN_1"/>
    <property type="match status" value="1"/>
</dbReference>
<feature type="transmembrane region" description="Helical" evidence="11">
    <location>
        <begin position="28"/>
        <end position="47"/>
    </location>
</feature>
<comment type="subcellular location">
    <subcellularLocation>
        <location evidence="1">Membrane</location>
        <topology evidence="1">Multi-pass membrane protein</topology>
    </subcellularLocation>
</comment>
<keyword evidence="3" id="KW-0600">Photoreceptor protein</keyword>
<feature type="transmembrane region" description="Helical" evidence="11">
    <location>
        <begin position="195"/>
        <end position="217"/>
    </location>
</feature>
<evidence type="ECO:0000256" key="11">
    <source>
        <dbReference type="SAM" id="Phobius"/>
    </source>
</evidence>
<evidence type="ECO:0000256" key="2">
    <source>
        <dbReference type="ARBA" id="ARBA00008130"/>
    </source>
</evidence>
<evidence type="ECO:0000256" key="4">
    <source>
        <dbReference type="ARBA" id="ARBA00022606"/>
    </source>
</evidence>
<dbReference type="PRINTS" id="PR00251">
    <property type="entry name" value="BACTRLOPSIN"/>
</dbReference>
<dbReference type="EMBL" id="GCKF01035687">
    <property type="protein sequence ID" value="JAG96899.1"/>
    <property type="molecule type" value="Transcribed_RNA"/>
</dbReference>
<accession>A0A0D6R250</accession>
<keyword evidence="6" id="KW-0681">Retinal protein</keyword>
<dbReference type="GO" id="GO:0005783">
    <property type="term" value="C:endoplasmic reticulum"/>
    <property type="evidence" value="ECO:0007669"/>
    <property type="project" value="TreeGrafter"/>
</dbReference>
<keyword evidence="9 11" id="KW-0472">Membrane</keyword>
<dbReference type="GO" id="GO:0005886">
    <property type="term" value="C:plasma membrane"/>
    <property type="evidence" value="ECO:0007669"/>
    <property type="project" value="TreeGrafter"/>
</dbReference>
<name>A0A0D6R250_ARACU</name>
<dbReference type="PANTHER" id="PTHR28286:SF1">
    <property type="entry name" value="30 KDA HEAT SHOCK PROTEIN-RELATED"/>
    <property type="match status" value="1"/>
</dbReference>
<proteinExistence type="inferred from homology"/>
<protein>
    <recommendedName>
        <fullName evidence="13">Rhodopsin</fullName>
    </recommendedName>
</protein>
<feature type="transmembrane region" description="Helical" evidence="11">
    <location>
        <begin position="160"/>
        <end position="183"/>
    </location>
</feature>
<keyword evidence="7 11" id="KW-1133">Transmembrane helix</keyword>
<dbReference type="SMART" id="SM01021">
    <property type="entry name" value="Bac_rhodopsin"/>
    <property type="match status" value="1"/>
</dbReference>
<dbReference type="InterPro" id="IPR043476">
    <property type="entry name" value="Yro2-like_7TM"/>
</dbReference>
<evidence type="ECO:0008006" key="13">
    <source>
        <dbReference type="Google" id="ProtNLM"/>
    </source>
</evidence>
<evidence type="ECO:0000313" key="12">
    <source>
        <dbReference type="EMBL" id="JAG96899.1"/>
    </source>
</evidence>
<evidence type="ECO:0000256" key="3">
    <source>
        <dbReference type="ARBA" id="ARBA00022543"/>
    </source>
</evidence>
<evidence type="ECO:0000256" key="5">
    <source>
        <dbReference type="ARBA" id="ARBA00022692"/>
    </source>
</evidence>
<keyword evidence="4" id="KW-0716">Sensory transduction</keyword>
<keyword evidence="10" id="KW-0675">Receptor</keyword>
<sequence length="304" mass="32500">MSGNQALNTNQAVSLQADLAITERASDWYFTVCAIMTVATMAFMGMSMGQPRGNRLFHYITAGITMVAAIAYFTMGAGLGQVPILAEFMRPYSSQVGAAGTREIFYVRYIDWFVTTPLLLLDLLLTAGLPTATILITILADEVMIVTGLVGALTNSSYKWGYFVFGMLAFLFVFYQVAIVGLPAARALGAQPGSVYLRCGVLTLGVWFLYPIAWGISEGGNVIHPDGEAIFYGILDVIAKPVFGAMLIMGHRNILPADLGLNIRESGPGAGVGTEKRSNGFFGRKHAAGTDGHVANNTTTTTTV</sequence>
<organism evidence="12">
    <name type="scientific">Araucaria cunninghamii</name>
    <name type="common">Hoop pine</name>
    <name type="synonym">Moreton Bay pine</name>
    <dbReference type="NCBI Taxonomy" id="56994"/>
    <lineage>
        <taxon>Eukaryota</taxon>
        <taxon>Viridiplantae</taxon>
        <taxon>Streptophyta</taxon>
        <taxon>Embryophyta</taxon>
        <taxon>Tracheophyta</taxon>
        <taxon>Spermatophyta</taxon>
        <taxon>Pinopsida</taxon>
        <taxon>Pinidae</taxon>
        <taxon>Conifers II</taxon>
        <taxon>Araucariales</taxon>
        <taxon>Araucariaceae</taxon>
        <taxon>Araucaria</taxon>
    </lineage>
</organism>
<dbReference type="Pfam" id="PF01036">
    <property type="entry name" value="Bac_rhodopsin"/>
    <property type="match status" value="1"/>
</dbReference>
<comment type="similarity">
    <text evidence="2">Belongs to the archaeal/bacterial/fungal opsin family.</text>
</comment>
<dbReference type="FunFam" id="1.20.1070.10:FF:000160">
    <property type="entry name" value="Related to Opsin-1"/>
    <property type="match status" value="1"/>
</dbReference>
<feature type="transmembrane region" description="Helical" evidence="11">
    <location>
        <begin position="59"/>
        <end position="86"/>
    </location>
</feature>
<keyword evidence="5 11" id="KW-0812">Transmembrane</keyword>
<dbReference type="GO" id="GO:0009881">
    <property type="term" value="F:photoreceptor activity"/>
    <property type="evidence" value="ECO:0007669"/>
    <property type="project" value="UniProtKB-KW"/>
</dbReference>
<dbReference type="SUPFAM" id="SSF81321">
    <property type="entry name" value="Family A G protein-coupled receptor-like"/>
    <property type="match status" value="1"/>
</dbReference>
<evidence type="ECO:0000256" key="9">
    <source>
        <dbReference type="ARBA" id="ARBA00023136"/>
    </source>
</evidence>
<feature type="transmembrane region" description="Helical" evidence="11">
    <location>
        <begin position="229"/>
        <end position="249"/>
    </location>
</feature>
<evidence type="ECO:0000256" key="8">
    <source>
        <dbReference type="ARBA" id="ARBA00022991"/>
    </source>
</evidence>